<feature type="region of interest" description="Disordered" evidence="1">
    <location>
        <begin position="40"/>
        <end position="80"/>
    </location>
</feature>
<evidence type="ECO:0000256" key="1">
    <source>
        <dbReference type="SAM" id="MobiDB-lite"/>
    </source>
</evidence>
<dbReference type="InterPro" id="IPR036779">
    <property type="entry name" value="LysM_dom_sf"/>
</dbReference>
<comment type="caution">
    <text evidence="3">The sequence shown here is derived from an EMBL/GenBank/DDBJ whole genome shotgun (WGS) entry which is preliminary data.</text>
</comment>
<accession>A0ABY2YRK7</accession>
<dbReference type="Proteomes" id="UP000767392">
    <property type="component" value="Unassembled WGS sequence"/>
</dbReference>
<evidence type="ECO:0000313" key="4">
    <source>
        <dbReference type="Proteomes" id="UP000767392"/>
    </source>
</evidence>
<sequence length="80" mass="8933">MQYVVQKNDDEATLATTHHVSVGNLRKANELLPQPYLVEGRTIEIPTDDKPNDSQNSNNTSDNQNHSGVETFDPNKKPTN</sequence>
<dbReference type="EMBL" id="QUAM01000006">
    <property type="protein sequence ID" value="TPR12742.1"/>
    <property type="molecule type" value="Genomic_DNA"/>
</dbReference>
<gene>
    <name evidence="3" type="ORF">DY048_06950</name>
</gene>
<proteinExistence type="predicted"/>
<dbReference type="CDD" id="cd00118">
    <property type="entry name" value="LysM"/>
    <property type="match status" value="1"/>
</dbReference>
<feature type="compositionally biased region" description="Low complexity" evidence="1">
    <location>
        <begin position="53"/>
        <end position="65"/>
    </location>
</feature>
<evidence type="ECO:0000313" key="3">
    <source>
        <dbReference type="EMBL" id="TPR12742.1"/>
    </source>
</evidence>
<dbReference type="SUPFAM" id="SSF54106">
    <property type="entry name" value="LysM domain"/>
    <property type="match status" value="1"/>
</dbReference>
<dbReference type="InterPro" id="IPR018392">
    <property type="entry name" value="LysM"/>
</dbReference>
<name>A0ABY2YRK7_9LACO</name>
<organism evidence="3 4">
    <name type="scientific">Apilactobacillus timberlakei</name>
    <dbReference type="NCBI Taxonomy" id="2008380"/>
    <lineage>
        <taxon>Bacteria</taxon>
        <taxon>Bacillati</taxon>
        <taxon>Bacillota</taxon>
        <taxon>Bacilli</taxon>
        <taxon>Lactobacillales</taxon>
        <taxon>Lactobacillaceae</taxon>
        <taxon>Apilactobacillus</taxon>
    </lineage>
</organism>
<evidence type="ECO:0000259" key="2">
    <source>
        <dbReference type="Pfam" id="PF01476"/>
    </source>
</evidence>
<feature type="domain" description="LysM" evidence="2">
    <location>
        <begin position="3"/>
        <end position="46"/>
    </location>
</feature>
<keyword evidence="4" id="KW-1185">Reference proteome</keyword>
<protein>
    <submittedName>
        <fullName evidence="3">LysM domain-containing protein</fullName>
    </submittedName>
</protein>
<dbReference type="Gene3D" id="3.10.350.10">
    <property type="entry name" value="LysM domain"/>
    <property type="match status" value="1"/>
</dbReference>
<dbReference type="Pfam" id="PF01476">
    <property type="entry name" value="LysM"/>
    <property type="match status" value="1"/>
</dbReference>
<dbReference type="RefSeq" id="WP_105988543.1">
    <property type="nucleotide sequence ID" value="NZ_POST01000011.1"/>
</dbReference>
<reference evidence="3 4" key="1">
    <citation type="submission" date="2018-08" db="EMBL/GenBank/DDBJ databases">
        <title>Comparative genomics of wild bee and flower associated Lactobacillus reveals potential adaptation to the bee host.</title>
        <authorList>
            <person name="Vuong H.Q."/>
            <person name="Mcfrederick Q.S."/>
        </authorList>
    </citation>
    <scope>NUCLEOTIDE SEQUENCE [LARGE SCALE GENOMIC DNA]</scope>
    <source>
        <strain evidence="3 4">HV_04</strain>
    </source>
</reference>